<dbReference type="InterPro" id="IPR013762">
    <property type="entry name" value="Integrase-like_cat_sf"/>
</dbReference>
<keyword evidence="1" id="KW-0238">DNA-binding</keyword>
<dbReference type="RefSeq" id="WP_248475513.1">
    <property type="nucleotide sequence ID" value="NZ_JALPRF010000001.1"/>
</dbReference>
<dbReference type="EMBL" id="JALPRF010000001">
    <property type="protein sequence ID" value="MCK8490730.1"/>
    <property type="molecule type" value="Genomic_DNA"/>
</dbReference>
<dbReference type="Gene3D" id="1.10.150.130">
    <property type="match status" value="1"/>
</dbReference>
<organism evidence="6 7">
    <name type="scientific">Spirosoma liriopis</name>
    <dbReference type="NCBI Taxonomy" id="2937440"/>
    <lineage>
        <taxon>Bacteria</taxon>
        <taxon>Pseudomonadati</taxon>
        <taxon>Bacteroidota</taxon>
        <taxon>Cytophagia</taxon>
        <taxon>Cytophagales</taxon>
        <taxon>Cytophagaceae</taxon>
        <taxon>Spirosoma</taxon>
    </lineage>
</organism>
<keyword evidence="7" id="KW-1185">Reference proteome</keyword>
<reference evidence="6 7" key="1">
    <citation type="submission" date="2022-04" db="EMBL/GenBank/DDBJ databases">
        <title>Spirosoma sp. strain RP8 genome sequencing and assembly.</title>
        <authorList>
            <person name="Jung Y."/>
        </authorList>
    </citation>
    <scope>NUCLEOTIDE SEQUENCE [LARGE SCALE GENOMIC DNA]</scope>
    <source>
        <strain evidence="6 7">RP8</strain>
    </source>
</reference>
<dbReference type="Pfam" id="PF13102">
    <property type="entry name" value="Phage_int_SAM_5"/>
    <property type="match status" value="1"/>
</dbReference>
<gene>
    <name evidence="6" type="ORF">M0L20_02630</name>
</gene>
<evidence type="ECO:0000259" key="4">
    <source>
        <dbReference type="Pfam" id="PF13102"/>
    </source>
</evidence>
<evidence type="ECO:0000259" key="5">
    <source>
        <dbReference type="Pfam" id="PF17293"/>
    </source>
</evidence>
<feature type="region of interest" description="Disordered" evidence="3">
    <location>
        <begin position="394"/>
        <end position="420"/>
    </location>
</feature>
<dbReference type="SUPFAM" id="SSF56349">
    <property type="entry name" value="DNA breaking-rejoining enzymes"/>
    <property type="match status" value="1"/>
</dbReference>
<accession>A0ABT0HGJ0</accession>
<evidence type="ECO:0000313" key="6">
    <source>
        <dbReference type="EMBL" id="MCK8490730.1"/>
    </source>
</evidence>
<feature type="domain" description="Arm DNA-binding" evidence="5">
    <location>
        <begin position="11"/>
        <end position="94"/>
    </location>
</feature>
<name>A0ABT0HGJ0_9BACT</name>
<evidence type="ECO:0000256" key="1">
    <source>
        <dbReference type="ARBA" id="ARBA00023125"/>
    </source>
</evidence>
<evidence type="ECO:0000313" key="7">
    <source>
        <dbReference type="Proteomes" id="UP001202180"/>
    </source>
</evidence>
<feature type="compositionally biased region" description="Basic residues" evidence="3">
    <location>
        <begin position="399"/>
        <end position="408"/>
    </location>
</feature>
<dbReference type="InterPro" id="IPR011010">
    <property type="entry name" value="DNA_brk_join_enz"/>
</dbReference>
<proteinExistence type="predicted"/>
<dbReference type="InterPro" id="IPR010998">
    <property type="entry name" value="Integrase_recombinase_N"/>
</dbReference>
<dbReference type="InterPro" id="IPR025269">
    <property type="entry name" value="SAM-like_dom"/>
</dbReference>
<feature type="domain" description="Phage integrase SAM-like" evidence="4">
    <location>
        <begin position="116"/>
        <end position="213"/>
    </location>
</feature>
<evidence type="ECO:0000256" key="2">
    <source>
        <dbReference type="ARBA" id="ARBA00023172"/>
    </source>
</evidence>
<comment type="caution">
    <text evidence="6">The sequence shown here is derived from an EMBL/GenBank/DDBJ whole genome shotgun (WGS) entry which is preliminary data.</text>
</comment>
<keyword evidence="2" id="KW-0233">DNA recombination</keyword>
<protein>
    <submittedName>
        <fullName evidence="6">Phage integrase SAM-like domain-containing protein</fullName>
    </submittedName>
</protein>
<sequence length="420" mass="48401">MFLVKMDVSFWRRKSKKGGKCTLYCRVTVAGQQMDICSTGLEIWKEHWDSDRVTRADPEAQFKNEFLDIMRNDVRAAYTTLYRSKEKITAAKLKRAYLDKTLTGAAPILTAFELYMADSRKDQERDLCKETLNVCDNVRKKLTNFLINEKATDLLLEDFDITWVKKFRRWMKSIPLDGGKVGHADSYIIKQTQTIKNVLIWAKLNKLSDTNPLEGLRIKGPEWDDPVYLTEEEFQKVREHKFDNKILQQTADVFVILCRSGVHYGDLVDLVRKHRKAIKKGLDGKPWIVKDRIKTEVKIQVPIFEEVNQIVDKYGGWEKLPIKSPQRFNDHLKMVAAKLGLHEELSSKAGRKTFTDWCFNTLLLSTDAVKVLLGRKSAKGLEVYGKPDERRVAAEMKKSKALNKRKRKSPGDNKGGNKSA</sequence>
<dbReference type="InterPro" id="IPR035386">
    <property type="entry name" value="Arm-DNA-bind_5"/>
</dbReference>
<dbReference type="Pfam" id="PF17293">
    <property type="entry name" value="Arm-DNA-bind_5"/>
    <property type="match status" value="1"/>
</dbReference>
<evidence type="ECO:0000256" key="3">
    <source>
        <dbReference type="SAM" id="MobiDB-lite"/>
    </source>
</evidence>
<dbReference type="Gene3D" id="1.10.443.10">
    <property type="entry name" value="Intergrase catalytic core"/>
    <property type="match status" value="1"/>
</dbReference>
<dbReference type="Proteomes" id="UP001202180">
    <property type="component" value="Unassembled WGS sequence"/>
</dbReference>